<sequence length="426" mass="47263">MGKLLPSMFSGAEKVLERWSHKAMAQRLSKRRLQEEADTHKLLLLTRFQRDPDQDVDKLVESVAELSFEQQVSATQENIHHQMSGLTSHLRQVLTGSAEDRTSSQLSTSKDHSGTTTKKSTTKKPKRRSYGLAFATGAPTKASSQTLPTSVLPSRSHRTAPRPLDLATAAGALEERLGYSLHVRDSGIGTEEAGKGLYVEGTIPVGSLVCLYPGVVYRPRQYRLMANYPRVDLDNPYLLARFDGAVIDSKPWGTTGAGLGGHVAGGPAFPWRPQVEATLEDSMIANLYQATGIWERILRRFKGRLSEDDRARLKALEEEALLVDPVNPFALGHYANHPPKGGAPNLISAAYNFPLEHEAMRWFLPNIVCGDAEESDAQAVLPVIVLIAARELKDEELFLNYRLSPGTYRPDWYHVVDGEEESRRWA</sequence>
<feature type="region of interest" description="Disordered" evidence="1">
    <location>
        <begin position="94"/>
        <end position="163"/>
    </location>
</feature>
<name>A0AAE0BFL1_9CHLO</name>
<evidence type="ECO:0000256" key="1">
    <source>
        <dbReference type="SAM" id="MobiDB-lite"/>
    </source>
</evidence>
<evidence type="ECO:0008006" key="4">
    <source>
        <dbReference type="Google" id="ProtNLM"/>
    </source>
</evidence>
<protein>
    <recommendedName>
        <fullName evidence="4">SET domain-containing protein</fullName>
    </recommendedName>
</protein>
<proteinExistence type="predicted"/>
<organism evidence="2 3">
    <name type="scientific">Cymbomonas tetramitiformis</name>
    <dbReference type="NCBI Taxonomy" id="36881"/>
    <lineage>
        <taxon>Eukaryota</taxon>
        <taxon>Viridiplantae</taxon>
        <taxon>Chlorophyta</taxon>
        <taxon>Pyramimonadophyceae</taxon>
        <taxon>Pyramimonadales</taxon>
        <taxon>Pyramimonadaceae</taxon>
        <taxon>Cymbomonas</taxon>
    </lineage>
</organism>
<evidence type="ECO:0000313" key="3">
    <source>
        <dbReference type="Proteomes" id="UP001190700"/>
    </source>
</evidence>
<dbReference type="SUPFAM" id="SSF82199">
    <property type="entry name" value="SET domain"/>
    <property type="match status" value="1"/>
</dbReference>
<dbReference type="CDD" id="cd10537">
    <property type="entry name" value="SET_SETD9"/>
    <property type="match status" value="1"/>
</dbReference>
<dbReference type="InterPro" id="IPR040415">
    <property type="entry name" value="SETD9"/>
</dbReference>
<keyword evidence="3" id="KW-1185">Reference proteome</keyword>
<dbReference type="PANTHER" id="PTHR33524:SF1">
    <property type="entry name" value="SET DOMAIN-CONTAINING PROTEIN"/>
    <property type="match status" value="1"/>
</dbReference>
<feature type="compositionally biased region" description="Polar residues" evidence="1">
    <location>
        <begin position="141"/>
        <end position="153"/>
    </location>
</feature>
<dbReference type="InterPro" id="IPR046341">
    <property type="entry name" value="SET_dom_sf"/>
</dbReference>
<dbReference type="PANTHER" id="PTHR33524">
    <property type="entry name" value="C5ORF35"/>
    <property type="match status" value="1"/>
</dbReference>
<reference evidence="2 3" key="1">
    <citation type="journal article" date="2015" name="Genome Biol. Evol.">
        <title>Comparative Genomics of a Bacterivorous Green Alga Reveals Evolutionary Causalities and Consequences of Phago-Mixotrophic Mode of Nutrition.</title>
        <authorList>
            <person name="Burns J.A."/>
            <person name="Paasch A."/>
            <person name="Narechania A."/>
            <person name="Kim E."/>
        </authorList>
    </citation>
    <scope>NUCLEOTIDE SEQUENCE [LARGE SCALE GENOMIC DNA]</scope>
    <source>
        <strain evidence="2 3">PLY_AMNH</strain>
    </source>
</reference>
<dbReference type="AlphaFoldDB" id="A0AAE0BFL1"/>
<feature type="compositionally biased region" description="Basic residues" evidence="1">
    <location>
        <begin position="120"/>
        <end position="129"/>
    </location>
</feature>
<comment type="caution">
    <text evidence="2">The sequence shown here is derived from an EMBL/GenBank/DDBJ whole genome shotgun (WGS) entry which is preliminary data.</text>
</comment>
<evidence type="ECO:0000313" key="2">
    <source>
        <dbReference type="EMBL" id="KAK3235068.1"/>
    </source>
</evidence>
<gene>
    <name evidence="2" type="ORF">CYMTET_54710</name>
</gene>
<accession>A0AAE0BFL1</accession>
<dbReference type="Proteomes" id="UP001190700">
    <property type="component" value="Unassembled WGS sequence"/>
</dbReference>
<dbReference type="EMBL" id="LGRX02035377">
    <property type="protein sequence ID" value="KAK3235068.1"/>
    <property type="molecule type" value="Genomic_DNA"/>
</dbReference>